<gene>
    <name evidence="1" type="ORF">B9Z19DRAFT_1118952</name>
</gene>
<name>A0A2T7A7B4_TUBBO</name>
<evidence type="ECO:0000313" key="1">
    <source>
        <dbReference type="EMBL" id="PUU83595.1"/>
    </source>
</evidence>
<dbReference type="Proteomes" id="UP000244722">
    <property type="component" value="Unassembled WGS sequence"/>
</dbReference>
<accession>A0A2T7A7B4</accession>
<dbReference type="EMBL" id="NESQ01000009">
    <property type="protein sequence ID" value="PUU83595.1"/>
    <property type="molecule type" value="Genomic_DNA"/>
</dbReference>
<reference evidence="1 2" key="1">
    <citation type="submission" date="2017-04" db="EMBL/GenBank/DDBJ databases">
        <title>Draft genome sequence of Tuber borchii Vittad., a whitish edible truffle.</title>
        <authorList>
            <consortium name="DOE Joint Genome Institute"/>
            <person name="Murat C."/>
            <person name="Kuo A."/>
            <person name="Barry K.W."/>
            <person name="Clum A."/>
            <person name="Dockter R.B."/>
            <person name="Fauchery L."/>
            <person name="Iotti M."/>
            <person name="Kohler A."/>
            <person name="Labutti K."/>
            <person name="Lindquist E.A."/>
            <person name="Lipzen A."/>
            <person name="Ohm R.A."/>
            <person name="Wang M."/>
            <person name="Grigoriev I.V."/>
            <person name="Zambonelli A."/>
            <person name="Martin F.M."/>
        </authorList>
    </citation>
    <scope>NUCLEOTIDE SEQUENCE [LARGE SCALE GENOMIC DNA]</scope>
    <source>
        <strain evidence="1 2">Tbo3840</strain>
    </source>
</reference>
<dbReference type="AlphaFoldDB" id="A0A2T7A7B4"/>
<proteinExistence type="predicted"/>
<keyword evidence="2" id="KW-1185">Reference proteome</keyword>
<organism evidence="1 2">
    <name type="scientific">Tuber borchii</name>
    <name type="common">White truffle</name>
    <dbReference type="NCBI Taxonomy" id="42251"/>
    <lineage>
        <taxon>Eukaryota</taxon>
        <taxon>Fungi</taxon>
        <taxon>Dikarya</taxon>
        <taxon>Ascomycota</taxon>
        <taxon>Pezizomycotina</taxon>
        <taxon>Pezizomycetes</taxon>
        <taxon>Pezizales</taxon>
        <taxon>Tuberaceae</taxon>
        <taxon>Tuber</taxon>
    </lineage>
</organism>
<evidence type="ECO:0000313" key="2">
    <source>
        <dbReference type="Proteomes" id="UP000244722"/>
    </source>
</evidence>
<sequence length="235" mass="25773">MLSLALPVFCGMLSPQSDEGLESSSTTQLRDNQLLDNFLEAAIESSSIGATELPTNSSDMNEDTSIEESDLLNSSLVAAVETISIRDPKLPTNSPDASEDTSMQESQIMDISLLVIDDTQDAIQDVIHDTSIYDSELPDYSLVVIEVVFNILYFKNANISMAIKKALLSQIAQMTDKYNLVSGLKVSRSIWPGMGVVDQRKKLTLLGKGRKFEDINREDEISLSQVFGEGVLESI</sequence>
<comment type="caution">
    <text evidence="1">The sequence shown here is derived from an EMBL/GenBank/DDBJ whole genome shotgun (WGS) entry which is preliminary data.</text>
</comment>
<protein>
    <submittedName>
        <fullName evidence="1">Uncharacterized protein</fullName>
    </submittedName>
</protein>